<feature type="transmembrane region" description="Helical" evidence="9">
    <location>
        <begin position="61"/>
        <end position="79"/>
    </location>
</feature>
<evidence type="ECO:0000256" key="5">
    <source>
        <dbReference type="ARBA" id="ARBA00022989"/>
    </source>
</evidence>
<protein>
    <submittedName>
        <fullName evidence="10">Uncharacterized protein</fullName>
    </submittedName>
</protein>
<dbReference type="Proteomes" id="UP001221413">
    <property type="component" value="Unassembled WGS sequence"/>
</dbReference>
<evidence type="ECO:0000256" key="2">
    <source>
        <dbReference type="ARBA" id="ARBA00022448"/>
    </source>
</evidence>
<name>A0AAD6J2S8_DREDA</name>
<dbReference type="PANTHER" id="PTHR33281">
    <property type="entry name" value="UPF0187 PROTEIN YNEE"/>
    <property type="match status" value="1"/>
</dbReference>
<evidence type="ECO:0000256" key="3">
    <source>
        <dbReference type="ARBA" id="ARBA00022475"/>
    </source>
</evidence>
<comment type="subcellular location">
    <subcellularLocation>
        <location evidence="1">Cell membrane</location>
        <topology evidence="1">Multi-pass membrane protein</topology>
    </subcellularLocation>
</comment>
<feature type="transmembrane region" description="Helical" evidence="9">
    <location>
        <begin position="339"/>
        <end position="360"/>
    </location>
</feature>
<dbReference type="GO" id="GO:0005254">
    <property type="term" value="F:chloride channel activity"/>
    <property type="evidence" value="ECO:0007669"/>
    <property type="project" value="InterPro"/>
</dbReference>
<keyword evidence="11" id="KW-1185">Reference proteome</keyword>
<feature type="region of interest" description="Disordered" evidence="8">
    <location>
        <begin position="418"/>
        <end position="438"/>
    </location>
</feature>
<keyword evidence="2" id="KW-0813">Transport</keyword>
<evidence type="ECO:0000313" key="11">
    <source>
        <dbReference type="Proteomes" id="UP001221413"/>
    </source>
</evidence>
<reference evidence="10" key="1">
    <citation type="submission" date="2023-01" db="EMBL/GenBank/DDBJ databases">
        <title>The chitinases involved in constricting ring structure development in the nematode-trapping fungus Drechslerella dactyloides.</title>
        <authorList>
            <person name="Wang R."/>
            <person name="Zhang L."/>
            <person name="Tang P."/>
            <person name="Li S."/>
            <person name="Liang L."/>
        </authorList>
    </citation>
    <scope>NUCLEOTIDE SEQUENCE</scope>
    <source>
        <strain evidence="10">YMF1.00031</strain>
    </source>
</reference>
<evidence type="ECO:0000256" key="1">
    <source>
        <dbReference type="ARBA" id="ARBA00004651"/>
    </source>
</evidence>
<evidence type="ECO:0000256" key="7">
    <source>
        <dbReference type="ARBA" id="ARBA00023136"/>
    </source>
</evidence>
<accession>A0AAD6J2S8</accession>
<sequence>MPELSSDRATRIVVLMLPYPLRLRSGVIFATLPGLLLVGFWSAAVTYVHLYHYNLQVDEGLVSLLGLVTAIAIAFKLCAGYHRYQDARTQWTRLTICIRNLARLIWFNVPDGPRAPLQQSHACSAKSGPWPPPTQMQVERKLREDLLCKASAIRLLVGFAVALKRHVRGEYGTEWPDVRSRVGYLPTLARRGPQTQISVSQTLYTTMDPEKGLPAIPPPTSTSWPRSLFSTPPPHPPPHPQPAVIPSNTAITQHNLPLEILGFLGSYAGYLACERKLSGSGGLSGAVQRELATLGDILGRCEALLEEGSMPLPYTVIIAQIKWLFLLLLPFQLLQAMNWLTIPAAVILAFTLLGLSSAAASLATPFSASDATALPLDIACTTLAIEIDALTSSPLAHQPLVTAHSSYYTAAAEAEDVEPKYSEKPKPANTCTGTGGAAGGECGSSVPAWMYLKGNRPLGPLVKKDFAECVRSLSVGDILEVMKMKGEMPEG</sequence>
<keyword evidence="5 9" id="KW-1133">Transmembrane helix</keyword>
<feature type="transmembrane region" description="Helical" evidence="9">
    <location>
        <begin position="312"/>
        <end position="333"/>
    </location>
</feature>
<keyword evidence="6" id="KW-0406">Ion transport</keyword>
<comment type="caution">
    <text evidence="10">The sequence shown here is derived from an EMBL/GenBank/DDBJ whole genome shotgun (WGS) entry which is preliminary data.</text>
</comment>
<evidence type="ECO:0000313" key="10">
    <source>
        <dbReference type="EMBL" id="KAJ6263358.1"/>
    </source>
</evidence>
<evidence type="ECO:0000256" key="6">
    <source>
        <dbReference type="ARBA" id="ARBA00023065"/>
    </source>
</evidence>
<evidence type="ECO:0000256" key="8">
    <source>
        <dbReference type="SAM" id="MobiDB-lite"/>
    </source>
</evidence>
<dbReference type="AlphaFoldDB" id="A0AAD6J2S8"/>
<evidence type="ECO:0000256" key="9">
    <source>
        <dbReference type="SAM" id="Phobius"/>
    </source>
</evidence>
<gene>
    <name evidence="10" type="ORF">Dda_1921</name>
</gene>
<keyword evidence="4 9" id="KW-0812">Transmembrane</keyword>
<dbReference type="InterPro" id="IPR044669">
    <property type="entry name" value="YneE/VCCN1/2-like"/>
</dbReference>
<dbReference type="EMBL" id="JAQGDS010000002">
    <property type="protein sequence ID" value="KAJ6263358.1"/>
    <property type="molecule type" value="Genomic_DNA"/>
</dbReference>
<organism evidence="10 11">
    <name type="scientific">Drechslerella dactyloides</name>
    <name type="common">Nematode-trapping fungus</name>
    <name type="synonym">Arthrobotrys dactyloides</name>
    <dbReference type="NCBI Taxonomy" id="74499"/>
    <lineage>
        <taxon>Eukaryota</taxon>
        <taxon>Fungi</taxon>
        <taxon>Dikarya</taxon>
        <taxon>Ascomycota</taxon>
        <taxon>Pezizomycotina</taxon>
        <taxon>Orbiliomycetes</taxon>
        <taxon>Orbiliales</taxon>
        <taxon>Orbiliaceae</taxon>
        <taxon>Drechslerella</taxon>
    </lineage>
</organism>
<dbReference type="GO" id="GO:0005886">
    <property type="term" value="C:plasma membrane"/>
    <property type="evidence" value="ECO:0007669"/>
    <property type="project" value="UniProtKB-SubCell"/>
</dbReference>
<proteinExistence type="predicted"/>
<evidence type="ECO:0000256" key="4">
    <source>
        <dbReference type="ARBA" id="ARBA00022692"/>
    </source>
</evidence>
<dbReference type="PANTHER" id="PTHR33281:SF19">
    <property type="entry name" value="VOLTAGE-DEPENDENT ANION CHANNEL-FORMING PROTEIN YNEE"/>
    <property type="match status" value="1"/>
</dbReference>
<feature type="transmembrane region" description="Helical" evidence="9">
    <location>
        <begin position="21"/>
        <end position="41"/>
    </location>
</feature>
<keyword evidence="3" id="KW-1003">Cell membrane</keyword>
<keyword evidence="7 9" id="KW-0472">Membrane</keyword>
<dbReference type="Pfam" id="PF25539">
    <property type="entry name" value="Bestrophin_2"/>
    <property type="match status" value="2"/>
</dbReference>